<feature type="non-terminal residue" evidence="1">
    <location>
        <position position="1"/>
    </location>
</feature>
<evidence type="ECO:0000313" key="1">
    <source>
        <dbReference type="EMBL" id="AIN81212.1"/>
    </source>
</evidence>
<sequence>MSGDAHDRKEESDMYLSTFYTRQEQKFYNLDCKNLDNTKRYL</sequence>
<dbReference type="AlphaFoldDB" id="A0A088QCT3"/>
<name>A0A088QCT3_9PEZI</name>
<proteinExistence type="evidence at transcript level"/>
<dbReference type="IntAct" id="A0A088QCT3">
    <property type="interactions" value="7"/>
</dbReference>
<dbReference type="EMBL" id="KM220869">
    <property type="protein sequence ID" value="AIN81212.1"/>
    <property type="molecule type" value="mRNA"/>
</dbReference>
<organism evidence="1">
    <name type="scientific">Golovinomyces orontii</name>
    <dbReference type="NCBI Taxonomy" id="62715"/>
    <lineage>
        <taxon>Eukaryota</taxon>
        <taxon>Fungi</taxon>
        <taxon>Dikarya</taxon>
        <taxon>Ascomycota</taxon>
        <taxon>Pezizomycotina</taxon>
        <taxon>Leotiomycetes</taxon>
        <taxon>Erysiphales</taxon>
        <taxon>Erysiphaceae</taxon>
        <taxon>Golovinomyces</taxon>
    </lineage>
</organism>
<gene>
    <name evidence="1" type="primary">OEC67</name>
</gene>
<protein>
    <submittedName>
        <fullName evidence="1">Effector protein OEC67</fullName>
    </submittedName>
</protein>
<reference evidence="1" key="1">
    <citation type="journal article" date="2014" name="Cell Host Microbe">
        <title>Convergent targeting of a common host protein-network by pathogen effectors from three kingdoms of life.</title>
        <authorList>
            <person name="Wessling R."/>
            <person name="Epple P.M."/>
            <person name="Altmann S."/>
            <person name="He Y."/>
            <person name="Yang L."/>
            <person name="McDonald N."/>
            <person name="Wiley K."/>
            <person name="Bader K.C."/>
            <person name="Glaesser C."/>
            <person name="Mukhtar M.S."/>
            <person name="Haigis S."/>
            <person name="Ghamsari L."/>
            <person name="Stephens A.E."/>
            <person name="Ecker J.R."/>
            <person name="Vidal M."/>
            <person name="Jones J.D.G."/>
            <person name="Mayer K.F.X."/>
            <person name="Ver Loren van Themaat E."/>
            <person name="Schulze-Lefert P."/>
            <person name="Dangl J.L."/>
            <person name="Panstruga R."/>
            <person name="Braun P."/>
        </authorList>
    </citation>
    <scope>NUCLEOTIDE SEQUENCE</scope>
</reference>
<accession>A0A088QCT3</accession>